<dbReference type="InterPro" id="IPR040724">
    <property type="entry name" value="PheRS_DBD1"/>
</dbReference>
<reference evidence="17 18" key="1">
    <citation type="submission" date="2024-10" db="EMBL/GenBank/DDBJ databases">
        <title>Updated reference genomes for cyclostephanoid diatoms.</title>
        <authorList>
            <person name="Roberts W.R."/>
            <person name="Alverson A.J."/>
        </authorList>
    </citation>
    <scope>NUCLEOTIDE SEQUENCE [LARGE SCALE GENOMIC DNA]</scope>
    <source>
        <strain evidence="17 18">AJA010-31</strain>
    </source>
</reference>
<dbReference type="PROSITE" id="PS50862">
    <property type="entry name" value="AA_TRNA_LIGASE_II"/>
    <property type="match status" value="1"/>
</dbReference>
<comment type="subunit">
    <text evidence="4">Tetramer of two alpha and two beta subunits.</text>
</comment>
<dbReference type="Gene3D" id="1.10.10.2320">
    <property type="match status" value="1"/>
</dbReference>
<dbReference type="Proteomes" id="UP001530400">
    <property type="component" value="Unassembled WGS sequence"/>
</dbReference>
<evidence type="ECO:0000313" key="18">
    <source>
        <dbReference type="Proteomes" id="UP001530400"/>
    </source>
</evidence>
<comment type="caution">
    <text evidence="17">The sequence shown here is derived from an EMBL/GenBank/DDBJ whole genome shotgun (WGS) entry which is preliminary data.</text>
</comment>
<dbReference type="Gene3D" id="3.30.1370.240">
    <property type="match status" value="1"/>
</dbReference>
<accession>A0ABD3N5B6</accession>
<keyword evidence="10" id="KW-0067">ATP-binding</keyword>
<organism evidence="17 18">
    <name type="scientific">Cyclotella atomus</name>
    <dbReference type="NCBI Taxonomy" id="382360"/>
    <lineage>
        <taxon>Eukaryota</taxon>
        <taxon>Sar</taxon>
        <taxon>Stramenopiles</taxon>
        <taxon>Ochrophyta</taxon>
        <taxon>Bacillariophyta</taxon>
        <taxon>Coscinodiscophyceae</taxon>
        <taxon>Thalassiosirophycidae</taxon>
        <taxon>Stephanodiscales</taxon>
        <taxon>Stephanodiscaceae</taxon>
        <taxon>Cyclotella</taxon>
    </lineage>
</organism>
<dbReference type="InterPro" id="IPR040725">
    <property type="entry name" value="PheRS_DBD3"/>
</dbReference>
<sequence length="513" mass="57650">MDPETLILTTLSTTTSIPDSFTFASTHSLDHNTVVGISKSLEADAYISLSELSSQFYTLSSEAESIVQNGSQEILVLKALMERGDEGLSLAELQEVVGKDVCKIGMGNCLKNKWAAKGKDGRLVASASDSAGGGEREDEVRELLVKLKEGAGGTAVLDDKAIQALKRRKLISLITRKSYTITRGPSYAPTRTKKAADLTKELLDSGNWKSTAFKPYNFQTLGESVGGGYLHPLLKVRAEFRKILMEMGFQEMPTNKWVESSFWNFDSLFQPQSHPARDAHDTFFIKEPAMTVSVPEDYYERVKTMHETGGSGSIGYRYDFKREEAFKNLLRTHTTAISSQMLYQLANQKGGFQPARYFSIDRVFRNETMDATHLCEFHQVEGLVADYNLSLGDLIGTIETFFKKIGITKLRFKPAFNPYTEPSMEIFGYHPDLKKWTEIGNSGMFRPEMLTPMGLPENVRVIAWGLSLERPTMIKYRIDNIRNLFGHKVDMGMTKNAPVCRFEQADEEKMETQ</sequence>
<dbReference type="InterPro" id="IPR045864">
    <property type="entry name" value="aa-tRNA-synth_II/BPL/LPL"/>
</dbReference>
<keyword evidence="8" id="KW-0479">Metal-binding</keyword>
<evidence type="ECO:0000256" key="2">
    <source>
        <dbReference type="ARBA" id="ARBA00004496"/>
    </source>
</evidence>
<keyword evidence="18" id="KW-1185">Reference proteome</keyword>
<feature type="domain" description="Aminoacyl-transfer RNA synthetases class-II family profile" evidence="16">
    <location>
        <begin position="235"/>
        <end position="498"/>
    </location>
</feature>
<evidence type="ECO:0000256" key="13">
    <source>
        <dbReference type="ARBA" id="ARBA00023146"/>
    </source>
</evidence>
<comment type="similarity">
    <text evidence="3">Belongs to the class-II aminoacyl-tRNA synthetase family. Phe-tRNA synthetase alpha subunit type 2 subfamily.</text>
</comment>
<evidence type="ECO:0000256" key="10">
    <source>
        <dbReference type="ARBA" id="ARBA00022840"/>
    </source>
</evidence>
<dbReference type="Gene3D" id="1.10.10.2330">
    <property type="match status" value="1"/>
</dbReference>
<evidence type="ECO:0000256" key="8">
    <source>
        <dbReference type="ARBA" id="ARBA00022723"/>
    </source>
</evidence>
<dbReference type="NCBIfam" id="TIGR00468">
    <property type="entry name" value="pheS"/>
    <property type="match status" value="1"/>
</dbReference>
<dbReference type="InterPro" id="IPR006195">
    <property type="entry name" value="aa-tRNA-synth_II"/>
</dbReference>
<keyword evidence="9" id="KW-0547">Nucleotide-binding</keyword>
<comment type="subcellular location">
    <subcellularLocation>
        <location evidence="2">Cytoplasm</location>
    </subcellularLocation>
</comment>
<dbReference type="AlphaFoldDB" id="A0ABD3N5B6"/>
<dbReference type="EMBL" id="JALLPJ020001316">
    <property type="protein sequence ID" value="KAL3770231.1"/>
    <property type="molecule type" value="Genomic_DNA"/>
</dbReference>
<dbReference type="Pfam" id="PF18552">
    <property type="entry name" value="PheRS_DBD1"/>
    <property type="match status" value="1"/>
</dbReference>
<dbReference type="NCBIfam" id="NF003210">
    <property type="entry name" value="PRK04172.1"/>
    <property type="match status" value="1"/>
</dbReference>
<evidence type="ECO:0000256" key="3">
    <source>
        <dbReference type="ARBA" id="ARBA00006703"/>
    </source>
</evidence>
<comment type="cofactor">
    <cofactor evidence="1">
        <name>Mg(2+)</name>
        <dbReference type="ChEBI" id="CHEBI:18420"/>
    </cofactor>
</comment>
<evidence type="ECO:0000256" key="6">
    <source>
        <dbReference type="ARBA" id="ARBA00022490"/>
    </source>
</evidence>
<keyword evidence="11" id="KW-0460">Magnesium</keyword>
<proteinExistence type="inferred from homology"/>
<dbReference type="GO" id="GO:0004826">
    <property type="term" value="F:phenylalanine-tRNA ligase activity"/>
    <property type="evidence" value="ECO:0007669"/>
    <property type="project" value="UniProtKB-EC"/>
</dbReference>
<dbReference type="SUPFAM" id="SSF55681">
    <property type="entry name" value="Class II aaRS and biotin synthetases"/>
    <property type="match status" value="1"/>
</dbReference>
<evidence type="ECO:0000256" key="4">
    <source>
        <dbReference type="ARBA" id="ARBA00011209"/>
    </source>
</evidence>
<dbReference type="InterPro" id="IPR004529">
    <property type="entry name" value="Phe-tRNA-synth_IIc_asu"/>
</dbReference>
<name>A0ABD3N5B6_9STRA</name>
<gene>
    <name evidence="17" type="ORF">ACHAWO_009545</name>
</gene>
<keyword evidence="12" id="KW-0648">Protein biosynthesis</keyword>
<dbReference type="GO" id="GO:0005737">
    <property type="term" value="C:cytoplasm"/>
    <property type="evidence" value="ECO:0007669"/>
    <property type="project" value="UniProtKB-SubCell"/>
</dbReference>
<dbReference type="PANTHER" id="PTHR11538:SF40">
    <property type="entry name" value="PHENYLALANINE--TRNA LIGASE ALPHA SUBUNIT"/>
    <property type="match status" value="1"/>
</dbReference>
<evidence type="ECO:0000256" key="7">
    <source>
        <dbReference type="ARBA" id="ARBA00022598"/>
    </source>
</evidence>
<evidence type="ECO:0000256" key="14">
    <source>
        <dbReference type="ARBA" id="ARBA00030612"/>
    </source>
</evidence>
<dbReference type="GO" id="GO:0005524">
    <property type="term" value="F:ATP binding"/>
    <property type="evidence" value="ECO:0007669"/>
    <property type="project" value="UniProtKB-KW"/>
</dbReference>
<comment type="catalytic activity">
    <reaction evidence="15">
        <text>tRNA(Phe) + L-phenylalanine + ATP = L-phenylalanyl-tRNA(Phe) + AMP + diphosphate + H(+)</text>
        <dbReference type="Rhea" id="RHEA:19413"/>
        <dbReference type="Rhea" id="RHEA-COMP:9668"/>
        <dbReference type="Rhea" id="RHEA-COMP:9699"/>
        <dbReference type="ChEBI" id="CHEBI:15378"/>
        <dbReference type="ChEBI" id="CHEBI:30616"/>
        <dbReference type="ChEBI" id="CHEBI:33019"/>
        <dbReference type="ChEBI" id="CHEBI:58095"/>
        <dbReference type="ChEBI" id="CHEBI:78442"/>
        <dbReference type="ChEBI" id="CHEBI:78531"/>
        <dbReference type="ChEBI" id="CHEBI:456215"/>
        <dbReference type="EC" id="6.1.1.20"/>
    </reaction>
</comment>
<dbReference type="Pfam" id="PF18553">
    <property type="entry name" value="PheRS_DBD3"/>
    <property type="match status" value="1"/>
</dbReference>
<dbReference type="Gene3D" id="3.30.930.10">
    <property type="entry name" value="Bira Bifunctional Protein, Domain 2"/>
    <property type="match status" value="1"/>
</dbReference>
<evidence type="ECO:0000313" key="17">
    <source>
        <dbReference type="EMBL" id="KAL3770231.1"/>
    </source>
</evidence>
<dbReference type="FunFam" id="3.30.930.10:FF:000033">
    <property type="entry name" value="Phenylalanine--tRNA ligase alpha subunit"/>
    <property type="match status" value="1"/>
</dbReference>
<protein>
    <recommendedName>
        <fullName evidence="5">phenylalanine--tRNA ligase</fullName>
        <ecNumber evidence="5">6.1.1.20</ecNumber>
    </recommendedName>
    <alternativeName>
        <fullName evidence="14">Phenylalanyl-tRNA synthetase alpha subunit</fullName>
    </alternativeName>
</protein>
<dbReference type="EC" id="6.1.1.20" evidence="5"/>
<evidence type="ECO:0000256" key="15">
    <source>
        <dbReference type="ARBA" id="ARBA00049255"/>
    </source>
</evidence>
<evidence type="ECO:0000256" key="1">
    <source>
        <dbReference type="ARBA" id="ARBA00001946"/>
    </source>
</evidence>
<evidence type="ECO:0000256" key="12">
    <source>
        <dbReference type="ARBA" id="ARBA00022917"/>
    </source>
</evidence>
<keyword evidence="7" id="KW-0436">Ligase</keyword>
<keyword evidence="6" id="KW-0963">Cytoplasm</keyword>
<evidence type="ECO:0000256" key="9">
    <source>
        <dbReference type="ARBA" id="ARBA00022741"/>
    </source>
</evidence>
<dbReference type="GO" id="GO:0006412">
    <property type="term" value="P:translation"/>
    <property type="evidence" value="ECO:0007669"/>
    <property type="project" value="UniProtKB-KW"/>
</dbReference>
<evidence type="ECO:0000259" key="16">
    <source>
        <dbReference type="PROSITE" id="PS50862"/>
    </source>
</evidence>
<dbReference type="GO" id="GO:0046872">
    <property type="term" value="F:metal ion binding"/>
    <property type="evidence" value="ECO:0007669"/>
    <property type="project" value="UniProtKB-KW"/>
</dbReference>
<evidence type="ECO:0000256" key="11">
    <source>
        <dbReference type="ARBA" id="ARBA00022842"/>
    </source>
</evidence>
<dbReference type="Pfam" id="PF01409">
    <property type="entry name" value="tRNA-synt_2d"/>
    <property type="match status" value="1"/>
</dbReference>
<dbReference type="InterPro" id="IPR002319">
    <property type="entry name" value="Phenylalanyl-tRNA_Synthase"/>
</dbReference>
<keyword evidence="13" id="KW-0030">Aminoacyl-tRNA synthetase</keyword>
<dbReference type="PANTHER" id="PTHR11538">
    <property type="entry name" value="PHENYLALANYL-TRNA SYNTHETASE"/>
    <property type="match status" value="1"/>
</dbReference>
<evidence type="ECO:0000256" key="5">
    <source>
        <dbReference type="ARBA" id="ARBA00012814"/>
    </source>
</evidence>
<dbReference type="CDD" id="cd00496">
    <property type="entry name" value="PheRS_alpha_core"/>
    <property type="match status" value="1"/>
</dbReference>